<sequence>MTETVSAAISGIDDPGVLRRGFTLYPRGVMAVASLIDGEPVGLAVSAFVSVSLEPPLMLICIDAQSRTWPVLRTAGGIGVSVIAEDQAWLGRQLASRRTDRFAGTEFDASESGALLLAGSTARFDCTIESESVAGDHLMVLLRVTAMEGSPEVMPLLWHDSEFRRVHEL</sequence>
<dbReference type="PANTHER" id="PTHR30466:SF11">
    <property type="entry name" value="FLAVIN-DEPENDENT MONOOXYGENASE, REDUCTASE SUBUNIT HSAB"/>
    <property type="match status" value="1"/>
</dbReference>
<dbReference type="AlphaFoldDB" id="A0A2T0VJW8"/>
<dbReference type="SUPFAM" id="SSF50475">
    <property type="entry name" value="FMN-binding split barrel"/>
    <property type="match status" value="1"/>
</dbReference>
<evidence type="ECO:0000256" key="2">
    <source>
        <dbReference type="ARBA" id="ARBA00023002"/>
    </source>
</evidence>
<evidence type="ECO:0000313" key="4">
    <source>
        <dbReference type="EMBL" id="PRY70526.1"/>
    </source>
</evidence>
<organism evidence="4 5">
    <name type="scientific">Glaciihabitans tibetensis</name>
    <dbReference type="NCBI Taxonomy" id="1266600"/>
    <lineage>
        <taxon>Bacteria</taxon>
        <taxon>Bacillati</taxon>
        <taxon>Actinomycetota</taxon>
        <taxon>Actinomycetes</taxon>
        <taxon>Micrococcales</taxon>
        <taxon>Microbacteriaceae</taxon>
        <taxon>Glaciihabitans</taxon>
    </lineage>
</organism>
<dbReference type="Pfam" id="PF01613">
    <property type="entry name" value="Flavin_Reduct"/>
    <property type="match status" value="1"/>
</dbReference>
<dbReference type="InterPro" id="IPR050268">
    <property type="entry name" value="NADH-dep_flavin_reductase"/>
</dbReference>
<gene>
    <name evidence="4" type="ORF">B0I08_101662</name>
</gene>
<evidence type="ECO:0000259" key="3">
    <source>
        <dbReference type="SMART" id="SM00903"/>
    </source>
</evidence>
<dbReference type="EMBL" id="PVTL01000001">
    <property type="protein sequence ID" value="PRY70526.1"/>
    <property type="molecule type" value="Genomic_DNA"/>
</dbReference>
<dbReference type="RefSeq" id="WP_106209715.1">
    <property type="nucleotide sequence ID" value="NZ_PVTL01000001.1"/>
</dbReference>
<reference evidence="4 5" key="1">
    <citation type="submission" date="2018-03" db="EMBL/GenBank/DDBJ databases">
        <title>Genomic Encyclopedia of Type Strains, Phase III (KMG-III): the genomes of soil and plant-associated and newly described type strains.</title>
        <authorList>
            <person name="Whitman W."/>
        </authorList>
    </citation>
    <scope>NUCLEOTIDE SEQUENCE [LARGE SCALE GENOMIC DNA]</scope>
    <source>
        <strain evidence="4 5">CGMCC 1.12484</strain>
    </source>
</reference>
<protein>
    <submittedName>
        <fullName evidence="4">Flavin reductase (DIM6/NTAB) family NADH-FMN oxidoreductase RutF</fullName>
    </submittedName>
</protein>
<dbReference type="InterPro" id="IPR012349">
    <property type="entry name" value="Split_barrel_FMN-bd"/>
</dbReference>
<evidence type="ECO:0000256" key="1">
    <source>
        <dbReference type="ARBA" id="ARBA00008898"/>
    </source>
</evidence>
<proteinExistence type="inferred from homology"/>
<dbReference type="Gene3D" id="2.30.110.10">
    <property type="entry name" value="Electron Transport, Fmn-binding Protein, Chain A"/>
    <property type="match status" value="1"/>
</dbReference>
<comment type="similarity">
    <text evidence="1">Belongs to the non-flavoprotein flavin reductase family.</text>
</comment>
<name>A0A2T0VJW8_9MICO</name>
<dbReference type="GO" id="GO:0010181">
    <property type="term" value="F:FMN binding"/>
    <property type="evidence" value="ECO:0007669"/>
    <property type="project" value="InterPro"/>
</dbReference>
<accession>A0A2T0VJW8</accession>
<dbReference type="GO" id="GO:0042602">
    <property type="term" value="F:riboflavin reductase (NADPH) activity"/>
    <property type="evidence" value="ECO:0007669"/>
    <property type="project" value="TreeGrafter"/>
</dbReference>
<feature type="domain" description="Flavin reductase like" evidence="3">
    <location>
        <begin position="22"/>
        <end position="165"/>
    </location>
</feature>
<keyword evidence="2" id="KW-0560">Oxidoreductase</keyword>
<comment type="caution">
    <text evidence="4">The sequence shown here is derived from an EMBL/GenBank/DDBJ whole genome shotgun (WGS) entry which is preliminary data.</text>
</comment>
<dbReference type="InterPro" id="IPR002563">
    <property type="entry name" value="Flavin_Rdtase-like_dom"/>
</dbReference>
<keyword evidence="5" id="KW-1185">Reference proteome</keyword>
<dbReference type="Proteomes" id="UP000237983">
    <property type="component" value="Unassembled WGS sequence"/>
</dbReference>
<dbReference type="PANTHER" id="PTHR30466">
    <property type="entry name" value="FLAVIN REDUCTASE"/>
    <property type="match status" value="1"/>
</dbReference>
<evidence type="ECO:0000313" key="5">
    <source>
        <dbReference type="Proteomes" id="UP000237983"/>
    </source>
</evidence>
<dbReference type="OrthoDB" id="9792858at2"/>
<dbReference type="SMART" id="SM00903">
    <property type="entry name" value="Flavin_Reduct"/>
    <property type="match status" value="1"/>
</dbReference>